<dbReference type="EMBL" id="JACEEZ010026327">
    <property type="protein sequence ID" value="KAG0693343.1"/>
    <property type="molecule type" value="Genomic_DNA"/>
</dbReference>
<dbReference type="InterPro" id="IPR036859">
    <property type="entry name" value="CAP-Gly_dom_sf"/>
</dbReference>
<gene>
    <name evidence="3" type="primary">CYLD_1</name>
    <name evidence="3" type="ORF">GWK47_003213</name>
</gene>
<keyword evidence="4" id="KW-1185">Reference proteome</keyword>
<dbReference type="Proteomes" id="UP000770661">
    <property type="component" value="Unassembled WGS sequence"/>
</dbReference>
<keyword evidence="3" id="KW-0378">Hydrolase</keyword>
<dbReference type="GO" id="GO:0016787">
    <property type="term" value="F:hydrolase activity"/>
    <property type="evidence" value="ECO:0007669"/>
    <property type="project" value="UniProtKB-KW"/>
</dbReference>
<feature type="region of interest" description="Disordered" evidence="1">
    <location>
        <begin position="182"/>
        <end position="231"/>
    </location>
</feature>
<evidence type="ECO:0000256" key="1">
    <source>
        <dbReference type="SAM" id="MobiDB-lite"/>
    </source>
</evidence>
<dbReference type="AlphaFoldDB" id="A0A8J8WMN2"/>
<proteinExistence type="predicted"/>
<evidence type="ECO:0000259" key="2">
    <source>
        <dbReference type="PROSITE" id="PS50245"/>
    </source>
</evidence>
<comment type="caution">
    <text evidence="3">The sequence shown here is derived from an EMBL/GenBank/DDBJ whole genome shotgun (WGS) entry which is preliminary data.</text>
</comment>
<feature type="compositionally biased region" description="Basic and acidic residues" evidence="1">
    <location>
        <begin position="189"/>
        <end position="213"/>
    </location>
</feature>
<dbReference type="SUPFAM" id="SSF74924">
    <property type="entry name" value="Cap-Gly domain"/>
    <property type="match status" value="2"/>
</dbReference>
<sequence>MEGGRRKLHAIGGKGGSEDCALSLGDQVVWLSDDYPEFGVVRWTGKLPGVSEAGVWMVGVEFDNPVGNDNHKVGGRLLFEAEPNHGSVLPVTNLMKAEDLLGKESLAAEHSNRLPPGKRPAHTISKGDNQLGSDMTSMTPFHLLAFEQLSTPSSQRGSGIPPPPPYSEKDWELLPHMTYGQKNAMSNKDMTHDHKSRQRDKSKILNRNLDKKNNKWKSGGSSCSGGRPLQINNDLDQTHSVSSFGDSRSLSTLCATCHYMLEVVSDSDGGVYDTPEGSVDGGDELDIGSMVEVVIKEVPRFGVMRWIGTLHGDKKEGRKAAGVEMEDSEDGLSDGTFCGKRYFSCPPGKALFVLLRMCHRDSRFLESVSSNPRASLGECLPACSVNMVMPVIVIASDGNGNALSTW</sequence>
<name>A0A8J8WMN2_CHIOP</name>
<dbReference type="OrthoDB" id="6287070at2759"/>
<dbReference type="InterPro" id="IPR000938">
    <property type="entry name" value="CAP-Gly_domain"/>
</dbReference>
<dbReference type="SMART" id="SM01052">
    <property type="entry name" value="CAP_GLY"/>
    <property type="match status" value="2"/>
</dbReference>
<dbReference type="Gene3D" id="2.30.30.190">
    <property type="entry name" value="CAP Gly-rich-like domain"/>
    <property type="match status" value="2"/>
</dbReference>
<dbReference type="Pfam" id="PF01302">
    <property type="entry name" value="CAP_GLY"/>
    <property type="match status" value="2"/>
</dbReference>
<accession>A0A8J8WMN2</accession>
<dbReference type="PROSITE" id="PS50245">
    <property type="entry name" value="CAP_GLY_2"/>
    <property type="match status" value="1"/>
</dbReference>
<feature type="domain" description="CAP-Gly" evidence="2">
    <location>
        <begin position="321"/>
        <end position="354"/>
    </location>
</feature>
<protein>
    <submittedName>
        <fullName evidence="3">Ubiquitin carboxyl-terminal hydrolase CYLD</fullName>
    </submittedName>
</protein>
<reference evidence="3" key="1">
    <citation type="submission" date="2020-07" db="EMBL/GenBank/DDBJ databases">
        <title>The High-quality genome of the commercially important snow crab, Chionoecetes opilio.</title>
        <authorList>
            <person name="Jeong J.-H."/>
            <person name="Ryu S."/>
        </authorList>
    </citation>
    <scope>NUCLEOTIDE SEQUENCE</scope>
    <source>
        <strain evidence="3">MADBK_172401_WGS</strain>
        <tissue evidence="3">Digestive gland</tissue>
    </source>
</reference>
<feature type="compositionally biased region" description="Low complexity" evidence="1">
    <location>
        <begin position="216"/>
        <end position="226"/>
    </location>
</feature>
<evidence type="ECO:0000313" key="3">
    <source>
        <dbReference type="EMBL" id="KAG0693343.1"/>
    </source>
</evidence>
<evidence type="ECO:0000313" key="4">
    <source>
        <dbReference type="Proteomes" id="UP000770661"/>
    </source>
</evidence>
<organism evidence="3 4">
    <name type="scientific">Chionoecetes opilio</name>
    <name type="common">Atlantic snow crab</name>
    <name type="synonym">Cancer opilio</name>
    <dbReference type="NCBI Taxonomy" id="41210"/>
    <lineage>
        <taxon>Eukaryota</taxon>
        <taxon>Metazoa</taxon>
        <taxon>Ecdysozoa</taxon>
        <taxon>Arthropoda</taxon>
        <taxon>Crustacea</taxon>
        <taxon>Multicrustacea</taxon>
        <taxon>Malacostraca</taxon>
        <taxon>Eumalacostraca</taxon>
        <taxon>Eucarida</taxon>
        <taxon>Decapoda</taxon>
        <taxon>Pleocyemata</taxon>
        <taxon>Brachyura</taxon>
        <taxon>Eubrachyura</taxon>
        <taxon>Majoidea</taxon>
        <taxon>Majidae</taxon>
        <taxon>Chionoecetes</taxon>
    </lineage>
</organism>